<sequence length="196" mass="21610">MGGGEEWGDVMGKKPATYAELEALPEHVVGEIVAGELYASPRPTMRHGTVTHRLGGELLGPFERGRGGPGGWFLMEEPELHLGEDVLVPDVAGWLLERMPDVPETAATALAPDWVCEVLSPSTRKLDREAKMPVYAREGVRHVWLMDPRTRTLEVFVLKDGRYSALLTHSGTASVRAEPFDAVELDLAFIWGRRAI</sequence>
<dbReference type="SUPFAM" id="SSF52980">
    <property type="entry name" value="Restriction endonuclease-like"/>
    <property type="match status" value="1"/>
</dbReference>
<dbReference type="Gene3D" id="3.90.1570.10">
    <property type="entry name" value="tt1808, chain A"/>
    <property type="match status" value="1"/>
</dbReference>
<organism evidence="2 3">
    <name type="scientific">Corallococcus caeni</name>
    <dbReference type="NCBI Taxonomy" id="3082388"/>
    <lineage>
        <taxon>Bacteria</taxon>
        <taxon>Pseudomonadati</taxon>
        <taxon>Myxococcota</taxon>
        <taxon>Myxococcia</taxon>
        <taxon>Myxococcales</taxon>
        <taxon>Cystobacterineae</taxon>
        <taxon>Myxococcaceae</taxon>
        <taxon>Corallococcus</taxon>
    </lineage>
</organism>
<name>A0ABQ6QKN6_9BACT</name>
<dbReference type="InterPro" id="IPR012296">
    <property type="entry name" value="Nuclease_put_TT1808"/>
</dbReference>
<dbReference type="PANTHER" id="PTHR34107:SF4">
    <property type="entry name" value="SLL1222 PROTEIN"/>
    <property type="match status" value="1"/>
</dbReference>
<dbReference type="Pfam" id="PF05685">
    <property type="entry name" value="Uma2"/>
    <property type="match status" value="1"/>
</dbReference>
<dbReference type="CDD" id="cd06260">
    <property type="entry name" value="DUF820-like"/>
    <property type="match status" value="1"/>
</dbReference>
<accession>A0ABQ6QKN6</accession>
<reference evidence="2 3" key="1">
    <citation type="journal article" date="2024" name="Arch. Microbiol.">
        <title>Corallococcus caeni sp. nov., a novel myxobacterium isolated from activated sludge.</title>
        <authorList>
            <person name="Tomita S."/>
            <person name="Nakai R."/>
            <person name="Kuroda K."/>
            <person name="Kurashita H."/>
            <person name="Hatamoto M."/>
            <person name="Yamaguchi T."/>
            <person name="Narihiro T."/>
        </authorList>
    </citation>
    <scope>NUCLEOTIDE SEQUENCE [LARGE SCALE GENOMIC DNA]</scope>
    <source>
        <strain evidence="2 3">NO1</strain>
    </source>
</reference>
<proteinExistence type="predicted"/>
<protein>
    <recommendedName>
        <fullName evidence="1">Putative restriction endonuclease domain-containing protein</fullName>
    </recommendedName>
</protein>
<dbReference type="PANTHER" id="PTHR34107">
    <property type="entry name" value="SLL0198 PROTEIN-RELATED"/>
    <property type="match status" value="1"/>
</dbReference>
<dbReference type="InterPro" id="IPR008538">
    <property type="entry name" value="Uma2"/>
</dbReference>
<gene>
    <name evidence="2" type="ORF">ASNO1_08000</name>
</gene>
<dbReference type="EMBL" id="BTTX01000001">
    <property type="protein sequence ID" value="GMU04548.1"/>
    <property type="molecule type" value="Genomic_DNA"/>
</dbReference>
<comment type="caution">
    <text evidence="2">The sequence shown here is derived from an EMBL/GenBank/DDBJ whole genome shotgun (WGS) entry which is preliminary data.</text>
</comment>
<keyword evidence="3" id="KW-1185">Reference proteome</keyword>
<evidence type="ECO:0000259" key="1">
    <source>
        <dbReference type="Pfam" id="PF05685"/>
    </source>
</evidence>
<evidence type="ECO:0000313" key="3">
    <source>
        <dbReference type="Proteomes" id="UP001342631"/>
    </source>
</evidence>
<dbReference type="InterPro" id="IPR011335">
    <property type="entry name" value="Restrct_endonuc-II-like"/>
</dbReference>
<feature type="domain" description="Putative restriction endonuclease" evidence="1">
    <location>
        <begin position="19"/>
        <end position="186"/>
    </location>
</feature>
<dbReference type="Proteomes" id="UP001342631">
    <property type="component" value="Unassembled WGS sequence"/>
</dbReference>
<evidence type="ECO:0000313" key="2">
    <source>
        <dbReference type="EMBL" id="GMU04548.1"/>
    </source>
</evidence>